<dbReference type="SUPFAM" id="SSF48371">
    <property type="entry name" value="ARM repeat"/>
    <property type="match status" value="1"/>
</dbReference>
<name>A0A183SQ55_SCHSO</name>
<dbReference type="GO" id="GO:0006915">
    <property type="term" value="P:apoptotic process"/>
    <property type="evidence" value="ECO:0007669"/>
    <property type="project" value="UniProtKB-KW"/>
</dbReference>
<evidence type="ECO:0000313" key="4">
    <source>
        <dbReference type="WBParaSite" id="SSLN_0000655501-mRNA-1"/>
    </source>
</evidence>
<dbReference type="InterPro" id="IPR008383">
    <property type="entry name" value="API5"/>
</dbReference>
<dbReference type="Gene3D" id="1.25.10.10">
    <property type="entry name" value="Leucine-rich Repeat Variant"/>
    <property type="match status" value="1"/>
</dbReference>
<dbReference type="InterPro" id="IPR016024">
    <property type="entry name" value="ARM-type_fold"/>
</dbReference>
<dbReference type="PANTHER" id="PTHR12758">
    <property type="entry name" value="APOPTOSIS INHIBITOR 5-RELATED"/>
    <property type="match status" value="1"/>
</dbReference>
<proteinExistence type="inferred from homology"/>
<dbReference type="GO" id="GO:0005634">
    <property type="term" value="C:nucleus"/>
    <property type="evidence" value="ECO:0007669"/>
    <property type="project" value="TreeGrafter"/>
</dbReference>
<feature type="region of interest" description="Disordered" evidence="3">
    <location>
        <begin position="482"/>
        <end position="506"/>
    </location>
</feature>
<dbReference type="WBParaSite" id="SSLN_0000655501-mRNA-1">
    <property type="protein sequence ID" value="SSLN_0000655501-mRNA-1"/>
    <property type="gene ID" value="SSLN_0000655501"/>
</dbReference>
<dbReference type="InterPro" id="IPR011989">
    <property type="entry name" value="ARM-like"/>
</dbReference>
<dbReference type="GO" id="GO:0043066">
    <property type="term" value="P:negative regulation of apoptotic process"/>
    <property type="evidence" value="ECO:0007669"/>
    <property type="project" value="TreeGrafter"/>
</dbReference>
<reference evidence="4" key="1">
    <citation type="submission" date="2016-06" db="UniProtKB">
        <authorList>
            <consortium name="WormBaseParasite"/>
        </authorList>
    </citation>
    <scope>IDENTIFICATION</scope>
</reference>
<evidence type="ECO:0000256" key="3">
    <source>
        <dbReference type="SAM" id="MobiDB-lite"/>
    </source>
</evidence>
<evidence type="ECO:0000256" key="1">
    <source>
        <dbReference type="ARBA" id="ARBA00009515"/>
    </source>
</evidence>
<keyword evidence="2" id="KW-0053">Apoptosis</keyword>
<dbReference type="PANTHER" id="PTHR12758:SF19">
    <property type="entry name" value="APOPTOSIS INHIBITOR 5"/>
    <property type="match status" value="1"/>
</dbReference>
<dbReference type="GO" id="GO:0003723">
    <property type="term" value="F:RNA binding"/>
    <property type="evidence" value="ECO:0007669"/>
    <property type="project" value="TreeGrafter"/>
</dbReference>
<accession>A0A183SQ55</accession>
<dbReference type="Pfam" id="PF05918">
    <property type="entry name" value="API5"/>
    <property type="match status" value="1"/>
</dbReference>
<organism evidence="4">
    <name type="scientific">Schistocephalus solidus</name>
    <name type="common">Tapeworm</name>
    <dbReference type="NCBI Taxonomy" id="70667"/>
    <lineage>
        <taxon>Eukaryota</taxon>
        <taxon>Metazoa</taxon>
        <taxon>Spiralia</taxon>
        <taxon>Lophotrochozoa</taxon>
        <taxon>Platyhelminthes</taxon>
        <taxon>Cestoda</taxon>
        <taxon>Eucestoda</taxon>
        <taxon>Diphyllobothriidea</taxon>
        <taxon>Diphyllobothriidae</taxon>
        <taxon>Schistocephalus</taxon>
    </lineage>
</organism>
<evidence type="ECO:0000256" key="2">
    <source>
        <dbReference type="ARBA" id="ARBA00022703"/>
    </source>
</evidence>
<comment type="similarity">
    <text evidence="1">Belongs to the API5 family.</text>
</comment>
<protein>
    <submittedName>
        <fullName evidence="4">Apoptosis inhibitor 5</fullName>
    </submittedName>
</protein>
<dbReference type="AlphaFoldDB" id="A0A183SQ55"/>
<sequence>LSSQLIGRFFKRFKNLEEESFNCLLDLCDDPDVAIRKQAVQDLQSICKHEPAFTSRVADVLVQMLVTDDHSESHIVTLALSGLLLADPKSTLTGIFNQMLADNSGSPRDHVLKFLAESLKRLPKETLDDQLEEFILEQTNKVLLDVSEDEFILLITVLSSLKCMSTVPGRQKLVNMITTQVVQAVPSFDPQDASCLAQVRESGRQAVRFLSKNVTAGAFLRYTLQKVIPFFEPIGSELDRRGILRVLTEFSMHPGDAFLSCSEAERAQILCPLHSLLLSSLPTVPEDPLLALSSAVETDSGSGKSQSTKNLIPDEVSNLNLLEIECLLFSIVNLAKLLPSFLDFTDLSSGDSASNSEAISRVRCVRPKLQYLARLLQLYRRNILSATEELLKLEEIAQESAAHEAKQALSNVEVLVRLFFRNRPNLDISAMMPSWKKMPVTVKPGEKRPPIPLADQSMDTVKTGRTERTFYRMPVGRWSGGRSGARGGFRGRRFSDNSLPGRGRMY</sequence>